<keyword evidence="2" id="KW-1185">Reference proteome</keyword>
<protein>
    <submittedName>
        <fullName evidence="1">Uncharacterized protein</fullName>
    </submittedName>
</protein>
<proteinExistence type="predicted"/>
<accession>A0A936ZJK8</accession>
<sequence>MTEEQEEMLRVALQNQEVIMNALVELLTAYPDELLSCQRLGDTITELGTCVGFTHCYLADLTETLDQVS</sequence>
<comment type="caution">
    <text evidence="1">The sequence shown here is derived from an EMBL/GenBank/DDBJ whole genome shotgun (WGS) entry which is preliminary data.</text>
</comment>
<gene>
    <name evidence="1" type="ORF">JKG68_31530</name>
</gene>
<name>A0A936ZJK8_9HYPH</name>
<dbReference type="RefSeq" id="WP_202066295.1">
    <property type="nucleotide sequence ID" value="NZ_JAEQMY010000208.1"/>
</dbReference>
<evidence type="ECO:0000313" key="1">
    <source>
        <dbReference type="EMBL" id="MBL0408402.1"/>
    </source>
</evidence>
<dbReference type="EMBL" id="JAEQMY010000208">
    <property type="protein sequence ID" value="MBL0408402.1"/>
    <property type="molecule type" value="Genomic_DNA"/>
</dbReference>
<reference evidence="1" key="1">
    <citation type="submission" date="2021-01" db="EMBL/GenBank/DDBJ databases">
        <title>Microvirga sp.</title>
        <authorList>
            <person name="Kim M.K."/>
        </authorList>
    </citation>
    <scope>NUCLEOTIDE SEQUENCE</scope>
    <source>
        <strain evidence="1">5420S-16</strain>
    </source>
</reference>
<dbReference type="AlphaFoldDB" id="A0A936ZJK8"/>
<dbReference type="Proteomes" id="UP000605848">
    <property type="component" value="Unassembled WGS sequence"/>
</dbReference>
<evidence type="ECO:0000313" key="2">
    <source>
        <dbReference type="Proteomes" id="UP000605848"/>
    </source>
</evidence>
<organism evidence="1 2">
    <name type="scientific">Microvirga aerilata</name>
    <dbReference type="NCBI Taxonomy" id="670292"/>
    <lineage>
        <taxon>Bacteria</taxon>
        <taxon>Pseudomonadati</taxon>
        <taxon>Pseudomonadota</taxon>
        <taxon>Alphaproteobacteria</taxon>
        <taxon>Hyphomicrobiales</taxon>
        <taxon>Methylobacteriaceae</taxon>
        <taxon>Microvirga</taxon>
    </lineage>
</organism>